<name>A0ACC1H7X8_9FUNG</name>
<feature type="non-terminal residue" evidence="1">
    <location>
        <position position="1"/>
    </location>
</feature>
<evidence type="ECO:0000313" key="2">
    <source>
        <dbReference type="Proteomes" id="UP001145114"/>
    </source>
</evidence>
<sequence length="281" mass="33066">AEPILLPLSLISTKSGFPALHNLFYQATNHFLRNKSPKSNLYFELFRILDKKALLDALYYIYRQDRDSISHSLDVLVDLNMFRDTVLIPRREEIEFLDFILELAILADRREYLVFESWYGTVLAEFGNEMLHHSLDILNSKVLLERERQQGEIPKGVRFSLDEFEVMFSTLSKVKMSPNNTENFKSIYRFFKELLPDLTAAREKDNAVTSAQVEEKADRLFLDLYKNKISFKTMVETLAHYRDSAERELRNTAKHVIQYPIEEFKFFANYPERELGITGRL</sequence>
<organism evidence="1 2">
    <name type="scientific">Spiromyces aspiralis</name>
    <dbReference type="NCBI Taxonomy" id="68401"/>
    <lineage>
        <taxon>Eukaryota</taxon>
        <taxon>Fungi</taxon>
        <taxon>Fungi incertae sedis</taxon>
        <taxon>Zoopagomycota</taxon>
        <taxon>Kickxellomycotina</taxon>
        <taxon>Kickxellomycetes</taxon>
        <taxon>Kickxellales</taxon>
        <taxon>Kickxellaceae</taxon>
        <taxon>Spiromyces</taxon>
    </lineage>
</organism>
<dbReference type="EMBL" id="JAMZIH010008624">
    <property type="protein sequence ID" value="KAJ1671708.1"/>
    <property type="molecule type" value="Genomic_DNA"/>
</dbReference>
<keyword evidence="2" id="KW-1185">Reference proteome</keyword>
<proteinExistence type="predicted"/>
<evidence type="ECO:0000313" key="1">
    <source>
        <dbReference type="EMBL" id="KAJ1671708.1"/>
    </source>
</evidence>
<protein>
    <submittedName>
        <fullName evidence="1">CCR4-NOT core subunit cdc39</fullName>
    </submittedName>
</protein>
<dbReference type="Proteomes" id="UP001145114">
    <property type="component" value="Unassembled WGS sequence"/>
</dbReference>
<accession>A0ACC1H7X8</accession>
<feature type="non-terminal residue" evidence="1">
    <location>
        <position position="281"/>
    </location>
</feature>
<gene>
    <name evidence="1" type="primary">CDC39_3</name>
    <name evidence="1" type="ORF">EV182_007482</name>
</gene>
<comment type="caution">
    <text evidence="1">The sequence shown here is derived from an EMBL/GenBank/DDBJ whole genome shotgun (WGS) entry which is preliminary data.</text>
</comment>
<reference evidence="1" key="1">
    <citation type="submission" date="2022-06" db="EMBL/GenBank/DDBJ databases">
        <title>Phylogenomic reconstructions and comparative analyses of Kickxellomycotina fungi.</title>
        <authorList>
            <person name="Reynolds N.K."/>
            <person name="Stajich J.E."/>
            <person name="Barry K."/>
            <person name="Grigoriev I.V."/>
            <person name="Crous P."/>
            <person name="Smith M.E."/>
        </authorList>
    </citation>
    <scope>NUCLEOTIDE SEQUENCE</scope>
    <source>
        <strain evidence="1">RSA 2271</strain>
    </source>
</reference>